<dbReference type="Gene3D" id="3.50.70.10">
    <property type="match status" value="1"/>
</dbReference>
<accession>A0A7S2ED08</accession>
<reference evidence="2" key="1">
    <citation type="submission" date="2021-01" db="EMBL/GenBank/DDBJ databases">
        <authorList>
            <person name="Corre E."/>
            <person name="Pelletier E."/>
            <person name="Niang G."/>
            <person name="Scheremetjew M."/>
            <person name="Finn R."/>
            <person name="Kale V."/>
            <person name="Holt S."/>
            <person name="Cochrane G."/>
            <person name="Meng A."/>
            <person name="Brown T."/>
            <person name="Cohen L."/>
        </authorList>
    </citation>
    <scope>NUCLEOTIDE SEQUENCE</scope>
    <source>
        <strain evidence="2">Grunow 1884</strain>
    </source>
</reference>
<gene>
    <name evidence="2" type="ORF">OSIN01602_LOCUS5095</name>
</gene>
<dbReference type="SUPFAM" id="SSF54626">
    <property type="entry name" value="Chalcone isomerase"/>
    <property type="match status" value="1"/>
</dbReference>
<evidence type="ECO:0000313" key="2">
    <source>
        <dbReference type="EMBL" id="CAD9329313.1"/>
    </source>
</evidence>
<dbReference type="EMBL" id="HBGO01009284">
    <property type="protein sequence ID" value="CAD9329313.1"/>
    <property type="molecule type" value="Transcribed_RNA"/>
</dbReference>
<protein>
    <recommendedName>
        <fullName evidence="1">Chalcone isomerase domain-containing protein</fullName>
    </recommendedName>
</protein>
<dbReference type="Pfam" id="PF16036">
    <property type="entry name" value="Chalcone_3"/>
    <property type="match status" value="1"/>
</dbReference>
<proteinExistence type="predicted"/>
<dbReference type="AlphaFoldDB" id="A0A7S2ED08"/>
<sequence length="264" mass="28885">MMSSRLLRAAWRSTAQTKRSRRLLCSITDASSKQTSNKRHLVLGVSGVFAGCAALSLPVDHNTYTFPNAVAKCDVGRRPSGGEVVMLAPTKEPSTGILFPRLCNGMTFVGCGVRVKFGFVKIYAVGTYMDPIAMSAIKREGSDAIGKALLDPMYPRTIRIVMNRSLSIDKYTKAIVEALEPRMNGEDLDKLEEFKKMNPKVDLVEGAEMEMTIRGDTMLYKNSVGGVGAITSDVFCRALCDVYYGADAVSPKHKDEVIEGVKRL</sequence>
<dbReference type="PANTHER" id="PTHR47698:SF2">
    <property type="entry name" value="FATTY-ACID-BINDING PROTEIN 3, CHLOROPLASTIC"/>
    <property type="match status" value="1"/>
</dbReference>
<dbReference type="GO" id="GO:0016872">
    <property type="term" value="F:intramolecular lyase activity"/>
    <property type="evidence" value="ECO:0007669"/>
    <property type="project" value="InterPro"/>
</dbReference>
<dbReference type="InterPro" id="IPR016088">
    <property type="entry name" value="Chalcone_isomerase_3-sand"/>
</dbReference>
<organism evidence="2">
    <name type="scientific">Trieres chinensis</name>
    <name type="common">Marine centric diatom</name>
    <name type="synonym">Odontella sinensis</name>
    <dbReference type="NCBI Taxonomy" id="1514140"/>
    <lineage>
        <taxon>Eukaryota</taxon>
        <taxon>Sar</taxon>
        <taxon>Stramenopiles</taxon>
        <taxon>Ochrophyta</taxon>
        <taxon>Bacillariophyta</taxon>
        <taxon>Mediophyceae</taxon>
        <taxon>Biddulphiophycidae</taxon>
        <taxon>Eupodiscales</taxon>
        <taxon>Parodontellaceae</taxon>
        <taxon>Trieres</taxon>
    </lineage>
</organism>
<feature type="domain" description="Chalcone isomerase" evidence="1">
    <location>
        <begin position="108"/>
        <end position="255"/>
    </location>
</feature>
<dbReference type="InterPro" id="IPR016087">
    <property type="entry name" value="Chalcone_isomerase"/>
</dbReference>
<evidence type="ECO:0000259" key="1">
    <source>
        <dbReference type="Pfam" id="PF16036"/>
    </source>
</evidence>
<dbReference type="PANTHER" id="PTHR47698">
    <property type="entry name" value="FATTY-ACID-BINDING PROTEIN 3, CHLOROPLASTIC"/>
    <property type="match status" value="1"/>
</dbReference>
<dbReference type="InterPro" id="IPR036298">
    <property type="entry name" value="Chalcone_isomerase_sf"/>
</dbReference>
<name>A0A7S2ED08_TRICV</name>